<dbReference type="Proteomes" id="UP000595362">
    <property type="component" value="Chromosome"/>
</dbReference>
<organism evidence="1 2">
    <name type="scientific">Micavibrio aeruginosavorus</name>
    <dbReference type="NCBI Taxonomy" id="349221"/>
    <lineage>
        <taxon>Bacteria</taxon>
        <taxon>Pseudomonadati</taxon>
        <taxon>Bdellovibrionota</taxon>
        <taxon>Bdellovibrionia</taxon>
        <taxon>Bdellovibrionales</taxon>
        <taxon>Pseudobdellovibrionaceae</taxon>
        <taxon>Micavibrio</taxon>
    </lineage>
</organism>
<evidence type="ECO:0000313" key="1">
    <source>
        <dbReference type="EMBL" id="QQG37218.1"/>
    </source>
</evidence>
<protein>
    <submittedName>
        <fullName evidence="1">Uncharacterized protein</fullName>
    </submittedName>
</protein>
<name>A0A7T5UJ02_9BACT</name>
<sequence length="120" mass="13355">MNGQWINGTVSALALAFLATACSPQEKPSDNPGIPARIGVRDCIRLANEQSETAINARYEAQFATRDDISRMSPDEREHSFIRELTLRDQMQEEIFSAHVENARTCKSGDHPVLTITRAP</sequence>
<proteinExistence type="predicted"/>
<gene>
    <name evidence="1" type="ORF">HYS17_05505</name>
</gene>
<dbReference type="EMBL" id="CP066681">
    <property type="protein sequence ID" value="QQG37218.1"/>
    <property type="molecule type" value="Genomic_DNA"/>
</dbReference>
<reference evidence="1 2" key="1">
    <citation type="submission" date="2020-07" db="EMBL/GenBank/DDBJ databases">
        <title>Huge and variable diversity of episymbiotic CPR bacteria and DPANN archaea in groundwater ecosystems.</title>
        <authorList>
            <person name="He C.Y."/>
            <person name="Keren R."/>
            <person name="Whittaker M."/>
            <person name="Farag I.F."/>
            <person name="Doudna J."/>
            <person name="Cate J.H.D."/>
            <person name="Banfield J.F."/>
        </authorList>
    </citation>
    <scope>NUCLEOTIDE SEQUENCE [LARGE SCALE GENOMIC DNA]</scope>
    <source>
        <strain evidence="1">NC_groundwater_70_Ag_B-0.1um_54_66</strain>
    </source>
</reference>
<dbReference type="AlphaFoldDB" id="A0A7T5UJ02"/>
<evidence type="ECO:0000313" key="2">
    <source>
        <dbReference type="Proteomes" id="UP000595362"/>
    </source>
</evidence>
<accession>A0A7T5UJ02</accession>